<proteinExistence type="predicted"/>
<protein>
    <submittedName>
        <fullName evidence="2">Tandem-95 repeat protein</fullName>
    </submittedName>
</protein>
<feature type="chain" id="PRO_5046815569" evidence="1">
    <location>
        <begin position="18"/>
        <end position="1673"/>
    </location>
</feature>
<dbReference type="Gene3D" id="2.60.40.3440">
    <property type="match status" value="3"/>
</dbReference>
<name>A0ABR9TQW5_9FLAO</name>
<gene>
    <name evidence="2" type="ORF">C4F50_21225</name>
</gene>
<sequence>MKKTLLLFLLLPFFGFAQTDLVRWDNPNNFTPTVLAAHVTSTDMTGSNLSMLNYVGFTGTNWPTANSINSNTYIQISITADAGYRIDLTSLKYAYFDYDNPQTCRKYQIRYSKDPSFPSNGTLLLDNQSSLTGKNNAVATFPANVFLLPGETMYIRFYGYYSANGWNGARWGLISSHPDVNSGGTYSVPTINGNVSINNPTLKANNDNATSIKNNFVSINVLSNDTQAANPISTVTIASQSANGTAVVNADKTIKFSPADGFTGTTSFNYTIGDGTNTSTATVNVTVTDPTTTALVKWNGPDTKLPNILVSTNAVGAESMTNGSGITLDALANEGFKGSPWPTQFSIDATKYFQVSVSAKTGYKIKLNAFNFTYRGDANLYVQRYQVRYSKDDFATSTLLIDDQTGTGKVTKSLDLSNVTLYPGEKLTLRIYGYKLQSNKDNNSPLFLINSNTLDAGNTTPTFTGTVLNYDTNDLNANDDLVTTQEKRAVSFNPLTNDSNYAGAVITNTQPPAAAGTVTRNNNVFTFTPTATFKGTTSFTYTLTAGAKSSTATVSVTVTELTPRLIIWNGALQQPKAVVTDPNITGNDISAASMALATYSNPNYFNLSGVNGTPTFNKDKYVQVSITPKTNYRLTLTQFSFIYNSPTENNEGATKYQVRYSTDPTFADGGTVLAGETNAVLGADTQVTLNFPANTIVTSSTTQTFYIRIYPYAVPNQYNGYFKIKHDYGGEVGPTITGVVEPSNLLTANPDTASTAKNTAIPIAILSNDENYNPLTSITVTQPSTGGTVAVNGTTNVTFTPAADFVGTTTFTYTLFNGTDYSTATVTVNVTAPPCAATLTPGNNFWKGYVYTYTGNIPAATTYVGSVAEKANFERNVEYGTITGDATVEADNFCGPVPAENFLVRYLMQTTTVADTYNFTIGGDDGVRLYIDGNIVNVSPANSWSDHGYNTYVAQVPLSAGSHSFVYEYYEKGGIARVSFSYGAVNAANASLPFGINQWNVYGFNLPDLTLPSAAFAGTYVDKDLSFDSQKFWPKGQSPSYSPAWQGAPMPIDNFALTYKREGFPCGRYKLTFANFDDAVQIFIDGQEVYYYDGYSPNAREVNSPTLYFLNQNSRVEVRLRENGGDANVALNFVDNPTTYDGTGTFPSNTTSIKISTPTILNNDLQVCSCTIDAGASLTVPDGKTLTVDQDLNVNGKLILQNGGSLLQTTSSKDFYKGSTTSFELIRDTQPVRRYDFTYWSSPVTFESNFTLNNLSPATLGDKYYYYDAATSAWKINGKGTMSMALAKGYSVRAPQTYALTGSGQVYTATFKGIPNNGDIDATTSNSKWNLIGNPYPSAVDAEKFINLNLSLNGVETGALYFWTHKSLPSSAVAGDAKYNYTSDDYAVFNLTGHVVTHNNAVVGDGFIASGQAFFVYPTGTKSIVFNNDMRVGSKNGQFFKTAKTDAIEKNRLWLNFTNEQGAFKQILLGYMDGATNSIDLNYDAVTMSGNSYVDFYTISDAEKLTIQARALPFTDTEEVPLGYKSTIAGDFTISIDHVDGLFTSQAVYLEDKTNGKIVDLRAANYTFTTAVGTFTNRFVLKYTNKTLGTGDFENTAESVLISVKDKLIKITSSQENIKDILIYNIAGQQLYSKNKVNSSEHQISNLQSGEQVLLAKVTMENGYTVTKKIIFH</sequence>
<organism evidence="2 3">
    <name type="scientific">Flavobacterium hungaricum</name>
    <dbReference type="NCBI Taxonomy" id="2082725"/>
    <lineage>
        <taxon>Bacteria</taxon>
        <taxon>Pseudomonadati</taxon>
        <taxon>Bacteroidota</taxon>
        <taxon>Flavobacteriia</taxon>
        <taxon>Flavobacteriales</taxon>
        <taxon>Flavobacteriaceae</taxon>
        <taxon>Flavobacterium</taxon>
    </lineage>
</organism>
<evidence type="ECO:0000313" key="2">
    <source>
        <dbReference type="EMBL" id="MBE8727444.1"/>
    </source>
</evidence>
<dbReference type="NCBIfam" id="NF012211">
    <property type="entry name" value="tand_rpt_95"/>
    <property type="match status" value="3"/>
</dbReference>
<dbReference type="PANTHER" id="PTHR34720">
    <property type="entry name" value="MICROCYSTIN DEPENDENT PROTEIN"/>
    <property type="match status" value="1"/>
</dbReference>
<dbReference type="NCBIfam" id="NF033708">
    <property type="entry name" value="T9SS_Cterm_ChiA"/>
    <property type="match status" value="1"/>
</dbReference>
<evidence type="ECO:0000256" key="1">
    <source>
        <dbReference type="SAM" id="SignalP"/>
    </source>
</evidence>
<accession>A0ABR9TQW5</accession>
<dbReference type="EMBL" id="PRDM01000005">
    <property type="protein sequence ID" value="MBE8727444.1"/>
    <property type="molecule type" value="Genomic_DNA"/>
</dbReference>
<dbReference type="RefSeq" id="WP_194140599.1">
    <property type="nucleotide sequence ID" value="NZ_PRDM01000005.1"/>
</dbReference>
<keyword evidence="1" id="KW-0732">Signal</keyword>
<dbReference type="Pfam" id="PF17963">
    <property type="entry name" value="Big_9"/>
    <property type="match status" value="3"/>
</dbReference>
<evidence type="ECO:0000313" key="3">
    <source>
        <dbReference type="Proteomes" id="UP000640614"/>
    </source>
</evidence>
<dbReference type="PANTHER" id="PTHR34720:SF9">
    <property type="entry name" value="BLR4714 PROTEIN"/>
    <property type="match status" value="1"/>
</dbReference>
<keyword evidence="3" id="KW-1185">Reference proteome</keyword>
<feature type="signal peptide" evidence="1">
    <location>
        <begin position="1"/>
        <end position="17"/>
    </location>
</feature>
<comment type="caution">
    <text evidence="2">The sequence shown here is derived from an EMBL/GenBank/DDBJ whole genome shotgun (WGS) entry which is preliminary data.</text>
</comment>
<dbReference type="SUPFAM" id="SSF56988">
    <property type="entry name" value="Anthrax protective antigen"/>
    <property type="match status" value="1"/>
</dbReference>
<reference evidence="2 3" key="1">
    <citation type="submission" date="2018-07" db="EMBL/GenBank/DDBJ databases">
        <title>Genome assembly of strain KB82.</title>
        <authorList>
            <person name="Kukolya J."/>
            <person name="Horvath B."/>
            <person name="Nagy I."/>
            <person name="Toth A."/>
        </authorList>
    </citation>
    <scope>NUCLEOTIDE SEQUENCE [LARGE SCALE GENOMIC DNA]</scope>
    <source>
        <strain evidence="2 3">Kb82</strain>
    </source>
</reference>
<dbReference type="Proteomes" id="UP000640614">
    <property type="component" value="Unassembled WGS sequence"/>
</dbReference>